<dbReference type="PANTHER" id="PTHR42942">
    <property type="entry name" value="6-O-METHYLGUANINE DNA METHYLTRANSFERASE"/>
    <property type="match status" value="1"/>
</dbReference>
<dbReference type="OrthoDB" id="2548197at2759"/>
<keyword evidence="1" id="KW-0227">DNA damage</keyword>
<evidence type="ECO:0000259" key="2">
    <source>
        <dbReference type="Pfam" id="PF01035"/>
    </source>
</evidence>
<dbReference type="InterPro" id="IPR036388">
    <property type="entry name" value="WH-like_DNA-bd_sf"/>
</dbReference>
<dbReference type="AlphaFoldDB" id="A0A0M9VPD2"/>
<dbReference type="VEuPathDB" id="FungiDB:Malapachy_3751"/>
<keyword evidence="4" id="KW-1185">Reference proteome</keyword>
<evidence type="ECO:0000313" key="3">
    <source>
        <dbReference type="EMBL" id="KOS14319.1"/>
    </source>
</evidence>
<dbReference type="Proteomes" id="UP000037751">
    <property type="component" value="Unassembled WGS sequence"/>
</dbReference>
<organism evidence="3 4">
    <name type="scientific">Malassezia pachydermatis</name>
    <dbReference type="NCBI Taxonomy" id="77020"/>
    <lineage>
        <taxon>Eukaryota</taxon>
        <taxon>Fungi</taxon>
        <taxon>Dikarya</taxon>
        <taxon>Basidiomycota</taxon>
        <taxon>Ustilaginomycotina</taxon>
        <taxon>Malasseziomycetes</taxon>
        <taxon>Malasseziales</taxon>
        <taxon>Malasseziaceae</taxon>
        <taxon>Malassezia</taxon>
    </lineage>
</organism>
<dbReference type="CDD" id="cd06445">
    <property type="entry name" value="ATase"/>
    <property type="match status" value="1"/>
</dbReference>
<dbReference type="RefSeq" id="XP_017991951.1">
    <property type="nucleotide sequence ID" value="XM_018138210.1"/>
</dbReference>
<dbReference type="Pfam" id="PF01035">
    <property type="entry name" value="DNA_binding_1"/>
    <property type="match status" value="1"/>
</dbReference>
<dbReference type="Gene3D" id="1.10.10.10">
    <property type="entry name" value="Winged helix-like DNA-binding domain superfamily/Winged helix DNA-binding domain"/>
    <property type="match status" value="1"/>
</dbReference>
<sequence length="126" mass="14078">MVDADELFNAERFHSMVYECTRLIPYGRVTTYGHIAKLIGYPRHSRMVGQALKFLQDDSVPWQRVVGSGGVISERGDGGAGAARQADRLREEGVSVVEARLRHNARGAWRVSSMAEDKGFGWCMYT</sequence>
<protein>
    <submittedName>
        <fullName evidence="3">Mgmt family protein</fullName>
    </submittedName>
</protein>
<comment type="caution">
    <text evidence="3">The sequence shown here is derived from an EMBL/GenBank/DDBJ whole genome shotgun (WGS) entry which is preliminary data.</text>
</comment>
<dbReference type="InterPro" id="IPR036217">
    <property type="entry name" value="MethylDNA_cys_MeTrfase_DNAb"/>
</dbReference>
<evidence type="ECO:0000313" key="4">
    <source>
        <dbReference type="Proteomes" id="UP000037751"/>
    </source>
</evidence>
<reference evidence="3 4" key="1">
    <citation type="submission" date="2015-07" db="EMBL/GenBank/DDBJ databases">
        <title>Draft Genome Sequence of Malassezia furfur CBS1878 and Malassezia pachydermatis CBS1879.</title>
        <authorList>
            <person name="Triana S."/>
            <person name="Ohm R."/>
            <person name="Gonzalez A."/>
            <person name="DeCock H."/>
            <person name="Restrepo S."/>
            <person name="Celis A."/>
        </authorList>
    </citation>
    <scope>NUCLEOTIDE SEQUENCE [LARGE SCALE GENOMIC DNA]</scope>
    <source>
        <strain evidence="3 4">CBS 1879</strain>
    </source>
</reference>
<dbReference type="STRING" id="77020.A0A0M9VPD2"/>
<accession>A0A0M9VPD2</accession>
<dbReference type="GeneID" id="28730086"/>
<dbReference type="GO" id="GO:0006281">
    <property type="term" value="P:DNA repair"/>
    <property type="evidence" value="ECO:0007669"/>
    <property type="project" value="InterPro"/>
</dbReference>
<proteinExistence type="predicted"/>
<dbReference type="InterPro" id="IPR014048">
    <property type="entry name" value="MethylDNA_cys_MeTrfase_DNA-bd"/>
</dbReference>
<dbReference type="EMBL" id="LGAV01000004">
    <property type="protein sequence ID" value="KOS14319.1"/>
    <property type="molecule type" value="Genomic_DNA"/>
</dbReference>
<dbReference type="PANTHER" id="PTHR42942:SF1">
    <property type="entry name" value="ALKYLTRANSFERASE-LIKE PROTEIN 1"/>
    <property type="match status" value="1"/>
</dbReference>
<dbReference type="GO" id="GO:0003824">
    <property type="term" value="F:catalytic activity"/>
    <property type="evidence" value="ECO:0007669"/>
    <property type="project" value="InterPro"/>
</dbReference>
<name>A0A0M9VPD2_9BASI</name>
<dbReference type="InterPro" id="IPR052520">
    <property type="entry name" value="ATL_DNA_repair"/>
</dbReference>
<evidence type="ECO:0000256" key="1">
    <source>
        <dbReference type="ARBA" id="ARBA00022763"/>
    </source>
</evidence>
<feature type="domain" description="Methylated-DNA-[protein]-cysteine S-methyltransferase DNA binding" evidence="2">
    <location>
        <begin position="13"/>
        <end position="94"/>
    </location>
</feature>
<gene>
    <name evidence="3" type="ORF">Malapachy_3751</name>
</gene>
<dbReference type="SUPFAM" id="SSF46767">
    <property type="entry name" value="Methylated DNA-protein cysteine methyltransferase, C-terminal domain"/>
    <property type="match status" value="1"/>
</dbReference>